<name>A0A8N4EYV2_ELAGV</name>
<accession>A0A8N4EYV2</accession>
<protein>
    <submittedName>
        <fullName evidence="3">Uncharacterized protein LOC105042747</fullName>
    </submittedName>
</protein>
<dbReference type="AlphaFoldDB" id="A0A8N4EYV2"/>
<dbReference type="Proteomes" id="UP000504607">
    <property type="component" value="Chromosome 4"/>
</dbReference>
<keyword evidence="2" id="KW-1185">Reference proteome</keyword>
<feature type="region of interest" description="Disordered" evidence="1">
    <location>
        <begin position="113"/>
        <end position="134"/>
    </location>
</feature>
<dbReference type="RefSeq" id="XP_029120174.1">
    <property type="nucleotide sequence ID" value="XM_029264341.1"/>
</dbReference>
<dbReference type="OrthoDB" id="10610963at2759"/>
<gene>
    <name evidence="3" type="primary">LOC105042747</name>
</gene>
<proteinExistence type="predicted"/>
<reference evidence="3" key="1">
    <citation type="submission" date="2025-08" db="UniProtKB">
        <authorList>
            <consortium name="RefSeq"/>
        </authorList>
    </citation>
    <scope>IDENTIFICATION</scope>
</reference>
<evidence type="ECO:0000313" key="3">
    <source>
        <dbReference type="RefSeq" id="XP_029120174.1"/>
    </source>
</evidence>
<sequence length="134" mass="15086">MNKVLPFEPINQAMPGLPLHLPRQMEHVKIPNSPQTGFRHPQMSTVPMEFFNRSNLHPETRVSCAGNVFIKINNQIGTPSVPKDQEMVMSTLEEEDQFMRGQQSKKQNEAIYVDNGLAENNVESEPSPEGGDDI</sequence>
<dbReference type="KEGG" id="egu:105042747"/>
<evidence type="ECO:0000256" key="1">
    <source>
        <dbReference type="SAM" id="MobiDB-lite"/>
    </source>
</evidence>
<evidence type="ECO:0000313" key="2">
    <source>
        <dbReference type="Proteomes" id="UP000504607"/>
    </source>
</evidence>
<organism evidence="2 3">
    <name type="scientific">Elaeis guineensis var. tenera</name>
    <name type="common">Oil palm</name>
    <dbReference type="NCBI Taxonomy" id="51953"/>
    <lineage>
        <taxon>Eukaryota</taxon>
        <taxon>Viridiplantae</taxon>
        <taxon>Streptophyta</taxon>
        <taxon>Embryophyta</taxon>
        <taxon>Tracheophyta</taxon>
        <taxon>Spermatophyta</taxon>
        <taxon>Magnoliopsida</taxon>
        <taxon>Liliopsida</taxon>
        <taxon>Arecaceae</taxon>
        <taxon>Arecoideae</taxon>
        <taxon>Cocoseae</taxon>
        <taxon>Elaeidinae</taxon>
        <taxon>Elaeis</taxon>
    </lineage>
</organism>